<dbReference type="CDD" id="cd01399">
    <property type="entry name" value="GlcN6P_deaminase"/>
    <property type="match status" value="1"/>
</dbReference>
<feature type="active site" description="Proton acceptor; for ring-opening step" evidence="4">
    <location>
        <position position="138"/>
    </location>
</feature>
<dbReference type="NCBIfam" id="TIGR00502">
    <property type="entry name" value="nagB"/>
    <property type="match status" value="1"/>
</dbReference>
<dbReference type="PANTHER" id="PTHR11280">
    <property type="entry name" value="GLUCOSAMINE-6-PHOSPHATE ISOMERASE"/>
    <property type="match status" value="1"/>
</dbReference>
<dbReference type="InterPro" id="IPR004547">
    <property type="entry name" value="Glucosamine6P_isomerase"/>
</dbReference>
<evidence type="ECO:0000259" key="5">
    <source>
        <dbReference type="Pfam" id="PF01182"/>
    </source>
</evidence>
<evidence type="ECO:0000313" key="7">
    <source>
        <dbReference type="Proteomes" id="UP000465601"/>
    </source>
</evidence>
<dbReference type="GO" id="GO:0006046">
    <property type="term" value="P:N-acetylglucosamine catabolic process"/>
    <property type="evidence" value="ECO:0007669"/>
    <property type="project" value="UniProtKB-UniRule"/>
</dbReference>
<accession>A0A833HQ83</accession>
<comment type="caution">
    <text evidence="6">The sequence shown here is derived from an EMBL/GenBank/DDBJ whole genome shotgun (WGS) entry which is preliminary data.</text>
</comment>
<comment type="similarity">
    <text evidence="4">Belongs to the glucosamine/galactosamine-6-phosphate isomerase family. NagB subfamily.</text>
</comment>
<comment type="pathway">
    <text evidence="4">Amino-sugar metabolism; N-acetylneuraminate degradation; D-fructose 6-phosphate from N-acetylneuraminate: step 5/5.</text>
</comment>
<gene>
    <name evidence="4 6" type="primary">nagB</name>
    <name evidence="6" type="ORF">F8153_05260</name>
</gene>
<dbReference type="GO" id="GO:0005975">
    <property type="term" value="P:carbohydrate metabolic process"/>
    <property type="evidence" value="ECO:0007669"/>
    <property type="project" value="InterPro"/>
</dbReference>
<dbReference type="Gene3D" id="3.40.50.1360">
    <property type="match status" value="1"/>
</dbReference>
<dbReference type="NCBIfam" id="NF001684">
    <property type="entry name" value="PRK00443.1-4"/>
    <property type="match status" value="1"/>
</dbReference>
<comment type="function">
    <text evidence="4">Catalyzes the reversible isomerization-deamination of glucosamine 6-phosphate (GlcN6P) to form fructose 6-phosphate (Fru6P) and ammonium ion.</text>
</comment>
<reference evidence="6 7" key="1">
    <citation type="submission" date="2019-10" db="EMBL/GenBank/DDBJ databases">
        <title>Alkaliphilus serpentinus sp. nov. and Alkaliphilus pronyensis sp. nov., two novel anaerobic alkaliphilic species isolated from the serpentinized-hosted hydrothermal field of the Prony Bay (New Caledonia).</title>
        <authorList>
            <person name="Postec A."/>
        </authorList>
    </citation>
    <scope>NUCLEOTIDE SEQUENCE [LARGE SCALE GENOMIC DNA]</scope>
    <source>
        <strain evidence="6 7">LacT</strain>
    </source>
</reference>
<dbReference type="SUPFAM" id="SSF100950">
    <property type="entry name" value="NagB/RpiA/CoA transferase-like"/>
    <property type="match status" value="1"/>
</dbReference>
<dbReference type="PANTHER" id="PTHR11280:SF5">
    <property type="entry name" value="GLUCOSAMINE-6-PHOSPHATE ISOMERASE"/>
    <property type="match status" value="1"/>
</dbReference>
<dbReference type="OrthoDB" id="9791139at2"/>
<feature type="active site" description="For ring-opening step" evidence="4">
    <location>
        <position position="143"/>
    </location>
</feature>
<dbReference type="InterPro" id="IPR006148">
    <property type="entry name" value="Glc/Gal-6P_isomerase"/>
</dbReference>
<keyword evidence="2 4" id="KW-0378">Hydrolase</keyword>
<dbReference type="PROSITE" id="PS01161">
    <property type="entry name" value="GLC_GALNAC_ISOMERASE"/>
    <property type="match status" value="1"/>
</dbReference>
<sequence length="246" mass="27218">MRIYIEEHYKAVAKKAALIVASQIILKPKSVLGLATGSTPIGMYKELVEMHKLGEIDFSEVTTFNLDEYYGLPQHHKSSYYMYMMENFFQHVNVPEENIHIPNGIAENILQECLKYEEKIRLAGGIDLQILGIGANGHIGFNEPGDKLNVTTHLVGLSDKTILDNSRFFDDYNEVPKEALSVGIATIMKAKKIVLLACGENKAEAMKEMTSGYVNTKVPASILQTHPDITLITDKEAGACIVASSN</sequence>
<comment type="caution">
    <text evidence="4">Lacks conserved residue(s) required for the propagation of feature annotation.</text>
</comment>
<dbReference type="GO" id="GO:0005737">
    <property type="term" value="C:cytoplasm"/>
    <property type="evidence" value="ECO:0007669"/>
    <property type="project" value="TreeGrafter"/>
</dbReference>
<keyword evidence="3 4" id="KW-0119">Carbohydrate metabolism</keyword>
<dbReference type="GO" id="GO:0004342">
    <property type="term" value="F:glucosamine-6-phosphate deaminase activity"/>
    <property type="evidence" value="ECO:0007669"/>
    <property type="project" value="UniProtKB-UniRule"/>
</dbReference>
<organism evidence="6 7">
    <name type="scientific">Alkaliphilus serpentinus</name>
    <dbReference type="NCBI Taxonomy" id="1482731"/>
    <lineage>
        <taxon>Bacteria</taxon>
        <taxon>Bacillati</taxon>
        <taxon>Bacillota</taxon>
        <taxon>Clostridia</taxon>
        <taxon>Peptostreptococcales</taxon>
        <taxon>Natronincolaceae</taxon>
        <taxon>Alkaliphilus</taxon>
    </lineage>
</organism>
<dbReference type="GO" id="GO:0006043">
    <property type="term" value="P:glucosamine catabolic process"/>
    <property type="evidence" value="ECO:0007669"/>
    <property type="project" value="TreeGrafter"/>
</dbReference>
<dbReference type="RefSeq" id="WP_151865312.1">
    <property type="nucleotide sequence ID" value="NZ_WBZB01000013.1"/>
</dbReference>
<dbReference type="GO" id="GO:0019262">
    <property type="term" value="P:N-acetylneuraminate catabolic process"/>
    <property type="evidence" value="ECO:0007669"/>
    <property type="project" value="UniProtKB-UniRule"/>
</dbReference>
<dbReference type="EC" id="3.5.99.6" evidence="4"/>
<evidence type="ECO:0000256" key="2">
    <source>
        <dbReference type="ARBA" id="ARBA00022801"/>
    </source>
</evidence>
<comment type="catalytic activity">
    <reaction evidence="1 4">
        <text>alpha-D-glucosamine 6-phosphate + H2O = beta-D-fructose 6-phosphate + NH4(+)</text>
        <dbReference type="Rhea" id="RHEA:12172"/>
        <dbReference type="ChEBI" id="CHEBI:15377"/>
        <dbReference type="ChEBI" id="CHEBI:28938"/>
        <dbReference type="ChEBI" id="CHEBI:57634"/>
        <dbReference type="ChEBI" id="CHEBI:75989"/>
        <dbReference type="EC" id="3.5.99.6"/>
    </reaction>
</comment>
<dbReference type="Pfam" id="PF01182">
    <property type="entry name" value="Glucosamine_iso"/>
    <property type="match status" value="1"/>
</dbReference>
<dbReference type="InterPro" id="IPR018321">
    <property type="entry name" value="Glucosamine6P_isomerase_CS"/>
</dbReference>
<protein>
    <recommendedName>
        <fullName evidence="4">Glucosamine-6-phosphate deaminase</fullName>
        <ecNumber evidence="4">3.5.99.6</ecNumber>
    </recommendedName>
    <alternativeName>
        <fullName evidence="4">GlcN6P deaminase</fullName>
        <shortName evidence="4">GNPDA</shortName>
    </alternativeName>
    <alternativeName>
        <fullName evidence="4">Glucosamine-6-phosphate isomerase</fullName>
    </alternativeName>
</protein>
<evidence type="ECO:0000256" key="3">
    <source>
        <dbReference type="ARBA" id="ARBA00023277"/>
    </source>
</evidence>
<evidence type="ECO:0000313" key="6">
    <source>
        <dbReference type="EMBL" id="KAB3531584.1"/>
    </source>
</evidence>
<dbReference type="Proteomes" id="UP000465601">
    <property type="component" value="Unassembled WGS sequence"/>
</dbReference>
<feature type="domain" description="Glucosamine/galactosamine-6-phosphate isomerase" evidence="5">
    <location>
        <begin position="9"/>
        <end position="226"/>
    </location>
</feature>
<evidence type="ECO:0000256" key="1">
    <source>
        <dbReference type="ARBA" id="ARBA00000644"/>
    </source>
</evidence>
<dbReference type="HAMAP" id="MF_01241">
    <property type="entry name" value="GlcN6P_deamin"/>
    <property type="match status" value="1"/>
</dbReference>
<dbReference type="InterPro" id="IPR037171">
    <property type="entry name" value="NagB/RpiA_transferase-like"/>
</dbReference>
<keyword evidence="7" id="KW-1185">Reference proteome</keyword>
<feature type="active site" description="For ring-opening step" evidence="4">
    <location>
        <position position="136"/>
    </location>
</feature>
<dbReference type="FunFam" id="3.40.50.1360:FF:000003">
    <property type="entry name" value="Glucosamine-6-phosphate deaminase"/>
    <property type="match status" value="1"/>
</dbReference>
<proteinExistence type="inferred from homology"/>
<name>A0A833HQ83_9FIRM</name>
<evidence type="ECO:0000256" key="4">
    <source>
        <dbReference type="HAMAP-Rule" id="MF_01241"/>
    </source>
</evidence>
<feature type="active site" description="Proton acceptor; for enolization step" evidence="4">
    <location>
        <position position="67"/>
    </location>
</feature>
<dbReference type="EMBL" id="WBZB01000013">
    <property type="protein sequence ID" value="KAB3531584.1"/>
    <property type="molecule type" value="Genomic_DNA"/>
</dbReference>
<dbReference type="GO" id="GO:0042802">
    <property type="term" value="F:identical protein binding"/>
    <property type="evidence" value="ECO:0007669"/>
    <property type="project" value="TreeGrafter"/>
</dbReference>
<dbReference type="UniPathway" id="UPA00629">
    <property type="reaction ID" value="UER00684"/>
</dbReference>
<dbReference type="AlphaFoldDB" id="A0A833HQ83"/>